<reference evidence="1 2" key="1">
    <citation type="journal article" date="2018" name="Nat. Ecol. Evol.">
        <title>Shark genomes provide insights into elasmobranch evolution and the origin of vertebrates.</title>
        <authorList>
            <person name="Hara Y"/>
            <person name="Yamaguchi K"/>
            <person name="Onimaru K"/>
            <person name="Kadota M"/>
            <person name="Koyanagi M"/>
            <person name="Keeley SD"/>
            <person name="Tatsumi K"/>
            <person name="Tanaka K"/>
            <person name="Motone F"/>
            <person name="Kageyama Y"/>
            <person name="Nozu R"/>
            <person name="Adachi N"/>
            <person name="Nishimura O"/>
            <person name="Nakagawa R"/>
            <person name="Tanegashima C"/>
            <person name="Kiyatake I"/>
            <person name="Matsumoto R"/>
            <person name="Murakumo K"/>
            <person name="Nishida K"/>
            <person name="Terakita A"/>
            <person name="Kuratani S"/>
            <person name="Sato K"/>
            <person name="Hyodo S Kuraku.S."/>
        </authorList>
    </citation>
    <scope>NUCLEOTIDE SEQUENCE [LARGE SCALE GENOMIC DNA]</scope>
</reference>
<dbReference type="Proteomes" id="UP000288216">
    <property type="component" value="Unassembled WGS sequence"/>
</dbReference>
<proteinExistence type="predicted"/>
<evidence type="ECO:0000313" key="1">
    <source>
        <dbReference type="EMBL" id="GCB60496.1"/>
    </source>
</evidence>
<dbReference type="OrthoDB" id="5987630at2759"/>
<keyword evidence="2" id="KW-1185">Reference proteome</keyword>
<evidence type="ECO:0000313" key="2">
    <source>
        <dbReference type="Proteomes" id="UP000288216"/>
    </source>
</evidence>
<organism evidence="1 2">
    <name type="scientific">Scyliorhinus torazame</name>
    <name type="common">Cloudy catshark</name>
    <name type="synonym">Catulus torazame</name>
    <dbReference type="NCBI Taxonomy" id="75743"/>
    <lineage>
        <taxon>Eukaryota</taxon>
        <taxon>Metazoa</taxon>
        <taxon>Chordata</taxon>
        <taxon>Craniata</taxon>
        <taxon>Vertebrata</taxon>
        <taxon>Chondrichthyes</taxon>
        <taxon>Elasmobranchii</taxon>
        <taxon>Galeomorphii</taxon>
        <taxon>Galeoidea</taxon>
        <taxon>Carcharhiniformes</taxon>
        <taxon>Scyliorhinidae</taxon>
        <taxon>Scyliorhinus</taxon>
    </lineage>
</organism>
<dbReference type="AlphaFoldDB" id="A0A401NI01"/>
<sequence>MINVTATKLRNPWSRGTPCHYQALLGKVFVHVTLTRLQMLAFLAYPESQCSFREGRTIADMIFSQEKCSEELGPVYIDRTKAFGIVS</sequence>
<evidence type="ECO:0008006" key="3">
    <source>
        <dbReference type="Google" id="ProtNLM"/>
    </source>
</evidence>
<comment type="caution">
    <text evidence="1">The sequence shown here is derived from an EMBL/GenBank/DDBJ whole genome shotgun (WGS) entry which is preliminary data.</text>
</comment>
<name>A0A401NI01_SCYTO</name>
<protein>
    <recommendedName>
        <fullName evidence="3">Reverse transcriptase domain-containing protein</fullName>
    </recommendedName>
</protein>
<gene>
    <name evidence="1" type="ORF">scyTo_0012749</name>
</gene>
<accession>A0A401NI01</accession>
<dbReference type="EMBL" id="BFAA01006258">
    <property type="protein sequence ID" value="GCB60496.1"/>
    <property type="molecule type" value="Genomic_DNA"/>
</dbReference>